<dbReference type="RefSeq" id="WP_188101697.1">
    <property type="nucleotide sequence ID" value="NZ_JAANIH010000023.1"/>
</dbReference>
<evidence type="ECO:0000259" key="9">
    <source>
        <dbReference type="PROSITE" id="PS50198"/>
    </source>
</evidence>
<evidence type="ECO:0000256" key="2">
    <source>
        <dbReference type="ARBA" id="ARBA00007656"/>
    </source>
</evidence>
<comment type="similarity">
    <text evidence="2">Belongs to the PpiC/parvulin rotamase family.</text>
</comment>
<reference evidence="10 11" key="1">
    <citation type="journal article" date="2020" name="Arch. Microbiol.">
        <title>Bradyrhizobium campsiandrae sp. nov., a nitrogen-fixing bacterial strain isolated from a native leguminous tree from the Amazon adapted to flooded conditions.</title>
        <authorList>
            <person name="Cabral Michel D."/>
            <person name="Martins da Costa E."/>
            <person name="Azarias Guimaraes A."/>
            <person name="Soares de Carvalho T."/>
            <person name="Santos de Castro Caputo P."/>
            <person name="Willems A."/>
            <person name="de Souza Moreira F.M."/>
        </authorList>
    </citation>
    <scope>NUCLEOTIDE SEQUENCE [LARGE SCALE GENOMIC DNA]</scope>
    <source>
        <strain evidence="11">INPA 384B</strain>
    </source>
</reference>
<evidence type="ECO:0000256" key="5">
    <source>
        <dbReference type="ARBA" id="ARBA00023110"/>
    </source>
</evidence>
<proteinExistence type="inferred from homology"/>
<gene>
    <name evidence="10" type="ORF">HA482_21280</name>
</gene>
<keyword evidence="5 8" id="KW-0697">Rotamase</keyword>
<dbReference type="InterPro" id="IPR050245">
    <property type="entry name" value="PrsA_foldase"/>
</dbReference>
<dbReference type="InterPro" id="IPR046357">
    <property type="entry name" value="PPIase_dom_sf"/>
</dbReference>
<comment type="catalytic activity">
    <reaction evidence="1">
        <text>[protein]-peptidylproline (omega=180) = [protein]-peptidylproline (omega=0)</text>
        <dbReference type="Rhea" id="RHEA:16237"/>
        <dbReference type="Rhea" id="RHEA-COMP:10747"/>
        <dbReference type="Rhea" id="RHEA-COMP:10748"/>
        <dbReference type="ChEBI" id="CHEBI:83833"/>
        <dbReference type="ChEBI" id="CHEBI:83834"/>
        <dbReference type="EC" id="5.2.1.8"/>
    </reaction>
</comment>
<feature type="domain" description="PpiC" evidence="9">
    <location>
        <begin position="103"/>
        <end position="208"/>
    </location>
</feature>
<evidence type="ECO:0000256" key="8">
    <source>
        <dbReference type="PROSITE-ProRule" id="PRU00278"/>
    </source>
</evidence>
<dbReference type="SUPFAM" id="SSF109998">
    <property type="entry name" value="Triger factor/SurA peptide-binding domain-like"/>
    <property type="match status" value="1"/>
</dbReference>
<evidence type="ECO:0000256" key="6">
    <source>
        <dbReference type="ARBA" id="ARBA00030642"/>
    </source>
</evidence>
<dbReference type="InterPro" id="IPR027304">
    <property type="entry name" value="Trigger_fact/SurA_dom_sf"/>
</dbReference>
<protein>
    <recommendedName>
        <fullName evidence="4">Parvulin-like PPIase</fullName>
        <ecNumber evidence="3">5.2.1.8</ecNumber>
    </recommendedName>
    <alternativeName>
        <fullName evidence="6">Peptidyl-prolyl cis-trans isomerase plp</fullName>
    </alternativeName>
    <alternativeName>
        <fullName evidence="7">Rotamase plp</fullName>
    </alternativeName>
</protein>
<keyword evidence="11" id="KW-1185">Reference proteome</keyword>
<accession>A0ABR7U9V5</accession>
<dbReference type="Gene3D" id="3.10.50.40">
    <property type="match status" value="1"/>
</dbReference>
<keyword evidence="8 10" id="KW-0413">Isomerase</keyword>
<dbReference type="PANTHER" id="PTHR47245">
    <property type="entry name" value="PEPTIDYLPROLYL ISOMERASE"/>
    <property type="match status" value="1"/>
</dbReference>
<dbReference type="PANTHER" id="PTHR47245:SF2">
    <property type="entry name" value="PEPTIDYL-PROLYL CIS-TRANS ISOMERASE HP_0175-RELATED"/>
    <property type="match status" value="1"/>
</dbReference>
<comment type="caution">
    <text evidence="10">The sequence shown here is derived from an EMBL/GenBank/DDBJ whole genome shotgun (WGS) entry which is preliminary data.</text>
</comment>
<dbReference type="EC" id="5.2.1.8" evidence="3"/>
<organism evidence="10 11">
    <name type="scientific">Bradyrhizobium campsiandrae</name>
    <dbReference type="NCBI Taxonomy" id="1729892"/>
    <lineage>
        <taxon>Bacteria</taxon>
        <taxon>Pseudomonadati</taxon>
        <taxon>Pseudomonadota</taxon>
        <taxon>Alphaproteobacteria</taxon>
        <taxon>Hyphomicrobiales</taxon>
        <taxon>Nitrobacteraceae</taxon>
        <taxon>Bradyrhizobium</taxon>
    </lineage>
</organism>
<dbReference type="Proteomes" id="UP000639516">
    <property type="component" value="Unassembled WGS sequence"/>
</dbReference>
<evidence type="ECO:0000313" key="11">
    <source>
        <dbReference type="Proteomes" id="UP000639516"/>
    </source>
</evidence>
<dbReference type="SUPFAM" id="SSF54534">
    <property type="entry name" value="FKBP-like"/>
    <property type="match status" value="1"/>
</dbReference>
<dbReference type="PROSITE" id="PS50198">
    <property type="entry name" value="PPIC_PPIASE_2"/>
    <property type="match status" value="1"/>
</dbReference>
<dbReference type="Pfam" id="PF00639">
    <property type="entry name" value="Rotamase"/>
    <property type="match status" value="1"/>
</dbReference>
<evidence type="ECO:0000256" key="3">
    <source>
        <dbReference type="ARBA" id="ARBA00013194"/>
    </source>
</evidence>
<sequence length="261" mass="29092">MIARVNGIEIRESDVRAADKEMGRNLGPQQEGRRDEVIKYLINTLMVASAADKSALDEAEIRTRLEFVRNRVISEQVIRIAGRDAVADDRAVRKKYDELIAKMSTDRQYHIFVLDFLFQGAGGESAAKAAEEKVRNARQRIANGEAFEAVARELSDDPSTKANGGNRGYVALNGLGKEFAEVIPLLENDKVSEPIKTKVGWHLVKVVDTRAPSIPDFDQISDRLRDQMAQQAQSDLIEKLRAEARIQRFDETASGQAAPTR</sequence>
<evidence type="ECO:0000313" key="10">
    <source>
        <dbReference type="EMBL" id="MBC9980737.1"/>
    </source>
</evidence>
<evidence type="ECO:0000256" key="7">
    <source>
        <dbReference type="ARBA" id="ARBA00031484"/>
    </source>
</evidence>
<evidence type="ECO:0000256" key="4">
    <source>
        <dbReference type="ARBA" id="ARBA00018370"/>
    </source>
</evidence>
<dbReference type="GO" id="GO:0016853">
    <property type="term" value="F:isomerase activity"/>
    <property type="evidence" value="ECO:0007669"/>
    <property type="project" value="UniProtKB-KW"/>
</dbReference>
<dbReference type="InterPro" id="IPR000297">
    <property type="entry name" value="PPIase_PpiC"/>
</dbReference>
<evidence type="ECO:0000256" key="1">
    <source>
        <dbReference type="ARBA" id="ARBA00000971"/>
    </source>
</evidence>
<name>A0ABR7U9V5_9BRAD</name>
<dbReference type="EMBL" id="JAATTO010000030">
    <property type="protein sequence ID" value="MBC9980737.1"/>
    <property type="molecule type" value="Genomic_DNA"/>
</dbReference>